<organism evidence="2 3">
    <name type="scientific">White spot syndrome virus</name>
    <name type="common">WSSV</name>
    <name type="synonym">White spot bacilliform virus</name>
    <dbReference type="NCBI Taxonomy" id="92652"/>
    <lineage>
        <taxon>Viruses</taxon>
        <taxon>Viruses incertae sedis</taxon>
        <taxon>Naldaviricetes</taxon>
        <taxon>Nimaviridae</taxon>
        <taxon>Whispovirus</taxon>
        <taxon>White spot syndrome virus</taxon>
    </lineage>
</organism>
<reference evidence="2 3" key="5">
    <citation type="journal article" date="2002" name="Virology">
        <title>Chimeric polypeptide of thymidine kinase and thymidylate kinase of shrimp white spot syndrome virus: thymidine kinase activity of the recombinant protein expressed in a baculovirus/insect cell system.</title>
        <authorList>
            <person name="Tzeng H.F."/>
            <person name="Chang Z.F."/>
            <person name="Peng S.E."/>
            <person name="Wang C.H."/>
            <person name="Lin J.Y."/>
            <person name="Kou G.H."/>
            <person name="Lo C.F."/>
        </authorList>
    </citation>
    <scope>NUCLEOTIDE SEQUENCE [LARGE SCALE GENOMIC DNA]</scope>
    <source>
        <strain evidence="2">Taiwan</strain>
    </source>
</reference>
<reference evidence="2 3" key="4">
    <citation type="journal article" date="2002" name="Virology">
        <title>Identification of a nucleocapsid protein (VP35) gene of shrimp white spot syndrome virus and characterization of the motif important for targeting VP35 to the nuclei of transfected insect cells.</title>
        <authorList>
            <person name="Chen L.L."/>
            <person name="Leu J.H."/>
            <person name="Huang C.J."/>
            <person name="Chou C.M."/>
            <person name="Chen S.M."/>
            <person name="Wang C.H."/>
            <person name="Lo C.F."/>
            <person name="Kou G.H."/>
        </authorList>
    </citation>
    <scope>NUCLEOTIDE SEQUENCE [LARGE SCALE GENOMIC DNA]</scope>
    <source>
        <strain evidence="2">Taiwan</strain>
    </source>
</reference>
<reference evidence="2 3" key="8">
    <citation type="journal article" date="2004" name="J. Virol.">
        <title>Genomic and proteomic analysis of thirty-nine structural proteins of shrimp white spot syndrome virus.</title>
        <authorList>
            <person name="Tsai J.M."/>
            <person name="Wang H.C."/>
            <person name="Leu J.H."/>
            <person name="Hsiao H.H."/>
            <person name="Wang A.H."/>
            <person name="Kou G.H."/>
            <person name="Lo C.F."/>
        </authorList>
    </citation>
    <scope>NUCLEOTIDE SEQUENCE [LARGE SCALE GENOMIC DNA]</scope>
    <source>
        <strain evidence="2">Taiwan</strain>
    </source>
</reference>
<name>Q8QTD5_WSSV</name>
<accession>Q8QTD5</accession>
<evidence type="ECO:0000256" key="1">
    <source>
        <dbReference type="SAM" id="Phobius"/>
    </source>
</evidence>
<keyword evidence="1" id="KW-0472">Membrane</keyword>
<reference evidence="2 3" key="2">
    <citation type="journal article" date="2000" name="Virology">
        <title>Identification and characterization of a shrimp white spot syndrome virus (WSSV) gene that encodes a novel chimeric polypeptide of cellular-type thymidine kinase and thymidylate kinase.</title>
        <authorList>
            <person name="Tsai M.F."/>
            <person name="Yu H.T."/>
            <person name="Tzeng H.F."/>
            <person name="Leu J.H."/>
            <person name="Chou C.M."/>
            <person name="Huang C.J."/>
            <person name="Wang C.H."/>
            <person name="Lin J.Y."/>
            <person name="Kou G.H."/>
            <person name="Lo C.F."/>
        </authorList>
    </citation>
    <scope>NUCLEOTIDE SEQUENCE [LARGE SCALE GENOMIC DNA]</scope>
    <source>
        <strain evidence="2">Taiwan</strain>
    </source>
</reference>
<keyword evidence="1" id="KW-0812">Transmembrane</keyword>
<organismHost>
    <name type="scientific">Crustacea</name>
    <name type="common">crustaceans</name>
    <dbReference type="NCBI Taxonomy" id="6657"/>
</organismHost>
<sequence>MTCSYLLVFFPIIRNDDLSFNSFSDTLSLLTGLLFFSPMYSIFIFFKTTTENSFLLRNIGYNTVD</sequence>
<proteinExistence type="predicted"/>
<evidence type="ECO:0000313" key="3">
    <source>
        <dbReference type="Proteomes" id="UP000281246"/>
    </source>
</evidence>
<reference evidence="3" key="3">
    <citation type="journal article" date="2001" name="Virology">
        <title>Cloning, characterization, and phylogenetic analysis of a shrimp white spot syndrome virus gene that encodes a protein kinase.</title>
        <authorList>
            <person name="Liu W.J."/>
            <person name="Yu H.T."/>
            <person name="Peng S.E."/>
            <person name="Chang Y.S."/>
            <person name="Pien H.W."/>
            <person name="Lin C.J."/>
            <person name="Huang C.J."/>
            <person name="Tsai M.F."/>
            <person name="Huang C.J."/>
            <person name="Wang C.H."/>
            <person name="Lin J.Y."/>
            <person name="Lo C.F."/>
            <person name="Kou G.H."/>
        </authorList>
    </citation>
    <scope>NUCLEOTIDE SEQUENCE [LARGE SCALE GENOMIC DNA]</scope>
</reference>
<protein>
    <submittedName>
        <fullName evidence="2">WSSV289</fullName>
    </submittedName>
</protein>
<reference evidence="2 3" key="7">
    <citation type="journal article" date="2002" name="Virology">
        <title>Ribonucleotide reductase of shrimp white spot syndrome virus (WSSV): expression and enzymatic activity in a baculovirus/insect cell system and WSSV-infected shrimp.</title>
        <authorList>
            <person name="Lin S.T."/>
            <person name="Chang Y.S."/>
            <person name="Wang H.C."/>
            <person name="Tzeng H.F."/>
            <person name="Chang Z.F."/>
            <person name="Lin J.Y."/>
            <person name="Wang C.H."/>
            <person name="Lo C.F."/>
            <person name="Kou G.H."/>
        </authorList>
    </citation>
    <scope>NUCLEOTIDE SEQUENCE [LARGE SCALE GENOMIC DNA]</scope>
    <source>
        <strain evidence="2">Taiwan</strain>
    </source>
</reference>
<reference evidence="3" key="1">
    <citation type="journal article" date="2000" name="Virology">
        <title>Transcriptional analysis of the ribonucleotide reductase genes of shrimp white spot syndrome virus.</title>
        <authorList>
            <person name="Tsai M.F."/>
            <person name="Lo C.F."/>
            <person name="van Hulten M.C."/>
            <person name="Tzeng H.F."/>
            <person name="Chou C.M."/>
            <person name="Huang C.J."/>
            <person name="Wang C.H."/>
            <person name="Lin J.Y."/>
            <person name="Vlak J.M."/>
            <person name="Kou G.H."/>
        </authorList>
    </citation>
    <scope>NUCLEOTIDE SEQUENCE [LARGE SCALE GENOMIC DNA]</scope>
</reference>
<reference evidence="2 3" key="9">
    <citation type="journal article" date="2005" name="J. Virol.">
        <title>The unique stacked rings in the nucleocapsid of the white spot syndrome virus virion are formed by the major structural protein VP664, the largest viral structural protein ever found.</title>
        <authorList>
            <person name="Leu J.H."/>
            <person name="Tsai J.M."/>
            <person name="Wang H.C."/>
            <person name="Wang A.H."/>
            <person name="Wang C.H."/>
            <person name="Kou G.H."/>
            <person name="Lo C.F."/>
        </authorList>
    </citation>
    <scope>NUCLEOTIDE SEQUENCE [LARGE SCALE GENOMIC DNA]</scope>
    <source>
        <strain evidence="2">Taiwan</strain>
    </source>
</reference>
<reference evidence="2 3" key="6">
    <citation type="journal article" date="2002" name="Virology">
        <title>Transcriptional analysis of the DNA polymerase gene of shrimp white spot syndrome virus.</title>
        <authorList>
            <person name="Chen L.L."/>
            <person name="Wang H.C."/>
            <person name="Huang C.J."/>
            <person name="Peng S.E."/>
            <person name="Chen Y.G."/>
            <person name="Lin S.J."/>
            <person name="Chen W.Y."/>
            <person name="Dai C.F."/>
            <person name="Yu H.T."/>
            <person name="Wang C.H."/>
            <person name="Lo C.F."/>
            <person name="Kou G.H."/>
        </authorList>
    </citation>
    <scope>NUCLEOTIDE SEQUENCE [LARGE SCALE GENOMIC DNA]</scope>
    <source>
        <strain evidence="2">Taiwan</strain>
    </source>
</reference>
<evidence type="ECO:0000313" key="2">
    <source>
        <dbReference type="EMBL" id="AAL89157.1"/>
    </source>
</evidence>
<dbReference type="Proteomes" id="UP000281246">
    <property type="component" value="Segment"/>
</dbReference>
<feature type="transmembrane region" description="Helical" evidence="1">
    <location>
        <begin position="27"/>
        <end position="46"/>
    </location>
</feature>
<keyword evidence="1" id="KW-1133">Transmembrane helix</keyword>
<dbReference type="EMBL" id="AF440570">
    <property type="protein sequence ID" value="AAL89157.1"/>
    <property type="molecule type" value="Genomic_DNA"/>
</dbReference>